<sequence length="232" mass="25829">MATSPTQLTLGVSLNDDATFDNFLISDANLQIVQSLRDPSPDSKIIYLWGPGSSGVTHLLQAMCHHYEGADRGAIYLPLSQKGEFAPEILSGTNNLSLVCLDDMEELAGDRMWEAALFTAFNAIMESNTKLLLGAHNVPLSMRVDLPDLNSRLQSALIFQLRSLDEIEKRRALQLRASKRGIELSDSVIDFIYQRCDRSMSGLIDVLLKLDHSSLTHKRKLTIPLIKTTMAW</sequence>
<feature type="domain" description="Chromosomal replication initiator protein DnaA ATPAse" evidence="1">
    <location>
        <begin position="14"/>
        <end position="157"/>
    </location>
</feature>
<evidence type="ECO:0000259" key="1">
    <source>
        <dbReference type="Pfam" id="PF00308"/>
    </source>
</evidence>
<accession>A0A381QR83</accession>
<protein>
    <submittedName>
        <fullName evidence="3">Uncharacterized protein</fullName>
    </submittedName>
</protein>
<organism evidence="3">
    <name type="scientific">marine metagenome</name>
    <dbReference type="NCBI Taxonomy" id="408172"/>
    <lineage>
        <taxon>unclassified sequences</taxon>
        <taxon>metagenomes</taxon>
        <taxon>ecological metagenomes</taxon>
    </lineage>
</organism>
<dbReference type="InterPro" id="IPR017788">
    <property type="entry name" value="Hda"/>
</dbReference>
<dbReference type="EMBL" id="UINC01001483">
    <property type="protein sequence ID" value="SUZ81875.1"/>
    <property type="molecule type" value="Genomic_DNA"/>
</dbReference>
<dbReference type="Pfam" id="PF00308">
    <property type="entry name" value="Bac_DnaA"/>
    <property type="match status" value="1"/>
</dbReference>
<reference evidence="3" key="1">
    <citation type="submission" date="2018-05" db="EMBL/GenBank/DDBJ databases">
        <authorList>
            <person name="Lanie J.A."/>
            <person name="Ng W.-L."/>
            <person name="Kazmierczak K.M."/>
            <person name="Andrzejewski T.M."/>
            <person name="Davidsen T.M."/>
            <person name="Wayne K.J."/>
            <person name="Tettelin H."/>
            <person name="Glass J.I."/>
            <person name="Rusch D."/>
            <person name="Podicherti R."/>
            <person name="Tsui H.-C.T."/>
            <person name="Winkler M.E."/>
        </authorList>
    </citation>
    <scope>NUCLEOTIDE SEQUENCE</scope>
</reference>
<dbReference type="AlphaFoldDB" id="A0A381QR83"/>
<evidence type="ECO:0000313" key="3">
    <source>
        <dbReference type="EMBL" id="SUZ81875.1"/>
    </source>
</evidence>
<dbReference type="InterPro" id="IPR027417">
    <property type="entry name" value="P-loop_NTPase"/>
</dbReference>
<dbReference type="Gene3D" id="1.10.8.60">
    <property type="match status" value="1"/>
</dbReference>
<proteinExistence type="predicted"/>
<name>A0A381QR83_9ZZZZ</name>
<feature type="domain" description="Hda lid" evidence="2">
    <location>
        <begin position="168"/>
        <end position="230"/>
    </location>
</feature>
<dbReference type="Pfam" id="PF22688">
    <property type="entry name" value="Hda_lid"/>
    <property type="match status" value="1"/>
</dbReference>
<dbReference type="InterPro" id="IPR013317">
    <property type="entry name" value="DnaA_dom"/>
</dbReference>
<dbReference type="PANTHER" id="PTHR30050:SF5">
    <property type="entry name" value="DNAA REGULATORY INACTIVATOR HDA"/>
    <property type="match status" value="1"/>
</dbReference>
<dbReference type="NCBIfam" id="TIGR03420">
    <property type="entry name" value="DnaA_homol_Hda"/>
    <property type="match status" value="1"/>
</dbReference>
<dbReference type="GO" id="GO:0032297">
    <property type="term" value="P:negative regulation of DNA-templated DNA replication initiation"/>
    <property type="evidence" value="ECO:0007669"/>
    <property type="project" value="InterPro"/>
</dbReference>
<dbReference type="Gene3D" id="3.40.50.300">
    <property type="entry name" value="P-loop containing nucleotide triphosphate hydrolases"/>
    <property type="match status" value="1"/>
</dbReference>
<dbReference type="GO" id="GO:0006270">
    <property type="term" value="P:DNA replication initiation"/>
    <property type="evidence" value="ECO:0007669"/>
    <property type="project" value="TreeGrafter"/>
</dbReference>
<dbReference type="PANTHER" id="PTHR30050">
    <property type="entry name" value="CHROMOSOMAL REPLICATION INITIATOR PROTEIN DNAA"/>
    <property type="match status" value="1"/>
</dbReference>
<gene>
    <name evidence="3" type="ORF">METZ01_LOCUS34729</name>
</gene>
<evidence type="ECO:0000259" key="2">
    <source>
        <dbReference type="Pfam" id="PF22688"/>
    </source>
</evidence>
<dbReference type="SUPFAM" id="SSF52540">
    <property type="entry name" value="P-loop containing nucleoside triphosphate hydrolases"/>
    <property type="match status" value="1"/>
</dbReference>
<dbReference type="InterPro" id="IPR055199">
    <property type="entry name" value="Hda_lid"/>
</dbReference>